<keyword evidence="7" id="KW-0479">Metal-binding</keyword>
<dbReference type="InterPro" id="IPR004469">
    <property type="entry name" value="PSP"/>
</dbReference>
<dbReference type="FunFam" id="3.40.50.1000:FF:000077">
    <property type="entry name" value="Phosphoserine phosphatase, chloroplastic"/>
    <property type="match status" value="1"/>
</dbReference>
<dbReference type="PANTHER" id="PTHR43344">
    <property type="entry name" value="PHOSPHOSERINE PHOSPHATASE"/>
    <property type="match status" value="1"/>
</dbReference>
<dbReference type="GO" id="GO:0036424">
    <property type="term" value="F:L-phosphoserine phosphatase activity"/>
    <property type="evidence" value="ECO:0007669"/>
    <property type="project" value="InterPro"/>
</dbReference>
<evidence type="ECO:0000256" key="1">
    <source>
        <dbReference type="ARBA" id="ARBA00001946"/>
    </source>
</evidence>
<name>A0AAV7KDF3_9METZ</name>
<gene>
    <name evidence="13" type="ORF">LOD99_15427</name>
</gene>
<comment type="cofactor">
    <cofactor evidence="1">
        <name>Mg(2+)</name>
        <dbReference type="ChEBI" id="CHEBI:18420"/>
    </cofactor>
</comment>
<dbReference type="Gene3D" id="1.10.150.210">
    <property type="entry name" value="Phosphoserine phosphatase, domain 2"/>
    <property type="match status" value="1"/>
</dbReference>
<dbReference type="NCBIfam" id="TIGR01488">
    <property type="entry name" value="HAD-SF-IB"/>
    <property type="match status" value="1"/>
</dbReference>
<evidence type="ECO:0000256" key="7">
    <source>
        <dbReference type="ARBA" id="ARBA00022723"/>
    </source>
</evidence>
<keyword evidence="9" id="KW-0460">Magnesium</keyword>
<accession>A0AAV7KDF3</accession>
<proteinExistence type="inferred from homology"/>
<feature type="active site" description="Proton donor" evidence="12">
    <location>
        <position position="21"/>
    </location>
</feature>
<evidence type="ECO:0000256" key="8">
    <source>
        <dbReference type="ARBA" id="ARBA00022801"/>
    </source>
</evidence>
<dbReference type="CDD" id="cd04309">
    <property type="entry name" value="HAD_PSP_eu"/>
    <property type="match status" value="1"/>
</dbReference>
<dbReference type="AlphaFoldDB" id="A0AAV7KDF3"/>
<dbReference type="InterPro" id="IPR023214">
    <property type="entry name" value="HAD_sf"/>
</dbReference>
<evidence type="ECO:0000256" key="10">
    <source>
        <dbReference type="ARBA" id="ARBA00023299"/>
    </source>
</evidence>
<comment type="pathway">
    <text evidence="2">Amino-acid biosynthesis; L-serine biosynthesis; L-serine from 3-phospho-D-glycerate: step 3/3.</text>
</comment>
<dbReference type="InterPro" id="IPR050582">
    <property type="entry name" value="HAD-like_SerB"/>
</dbReference>
<keyword evidence="8" id="KW-0378">Hydrolase</keyword>
<evidence type="ECO:0000256" key="6">
    <source>
        <dbReference type="ARBA" id="ARBA00022605"/>
    </source>
</evidence>
<dbReference type="InterPro" id="IPR036412">
    <property type="entry name" value="HAD-like_sf"/>
</dbReference>
<protein>
    <recommendedName>
        <fullName evidence="5">Phosphoserine phosphatase</fullName>
        <ecNumber evidence="4">3.1.3.3</ecNumber>
    </recommendedName>
    <alternativeName>
        <fullName evidence="11">O-phosphoserine phosphohydrolase</fullName>
    </alternativeName>
</protein>
<keyword evidence="6" id="KW-0028">Amino-acid biosynthesis</keyword>
<dbReference type="EMBL" id="JAKMXF010000088">
    <property type="protein sequence ID" value="KAI6658629.1"/>
    <property type="molecule type" value="Genomic_DNA"/>
</dbReference>
<evidence type="ECO:0000256" key="3">
    <source>
        <dbReference type="ARBA" id="ARBA00009184"/>
    </source>
</evidence>
<comment type="caution">
    <text evidence="13">The sequence shown here is derived from an EMBL/GenBank/DDBJ whole genome shotgun (WGS) entry which is preliminary data.</text>
</comment>
<dbReference type="SUPFAM" id="SSF56784">
    <property type="entry name" value="HAD-like"/>
    <property type="match status" value="1"/>
</dbReference>
<dbReference type="GO" id="GO:0005737">
    <property type="term" value="C:cytoplasm"/>
    <property type="evidence" value="ECO:0007669"/>
    <property type="project" value="TreeGrafter"/>
</dbReference>
<comment type="similarity">
    <text evidence="3">Belongs to the HAD-like hydrolase superfamily. SerB family.</text>
</comment>
<dbReference type="PANTHER" id="PTHR43344:SF2">
    <property type="entry name" value="PHOSPHOSERINE PHOSPHATASE"/>
    <property type="match status" value="1"/>
</dbReference>
<evidence type="ECO:0000256" key="12">
    <source>
        <dbReference type="PIRSR" id="PIRSR604469-1"/>
    </source>
</evidence>
<dbReference type="Pfam" id="PF00702">
    <property type="entry name" value="Hydrolase"/>
    <property type="match status" value="1"/>
</dbReference>
<evidence type="ECO:0000313" key="14">
    <source>
        <dbReference type="Proteomes" id="UP001165289"/>
    </source>
</evidence>
<keyword evidence="14" id="KW-1185">Reference proteome</keyword>
<dbReference type="GO" id="GO:0006564">
    <property type="term" value="P:L-serine biosynthetic process"/>
    <property type="evidence" value="ECO:0007669"/>
    <property type="project" value="UniProtKB-KW"/>
</dbReference>
<reference evidence="13 14" key="1">
    <citation type="journal article" date="2023" name="BMC Biol.">
        <title>The compact genome of the sponge Oopsacas minuta (Hexactinellida) is lacking key metazoan core genes.</title>
        <authorList>
            <person name="Santini S."/>
            <person name="Schenkelaars Q."/>
            <person name="Jourda C."/>
            <person name="Duchesne M."/>
            <person name="Belahbib H."/>
            <person name="Rocher C."/>
            <person name="Selva M."/>
            <person name="Riesgo A."/>
            <person name="Vervoort M."/>
            <person name="Leys S.P."/>
            <person name="Kodjabachian L."/>
            <person name="Le Bivic A."/>
            <person name="Borchiellini C."/>
            <person name="Claverie J.M."/>
            <person name="Renard E."/>
        </authorList>
    </citation>
    <scope>NUCLEOTIDE SEQUENCE [LARGE SCALE GENOMIC DNA]</scope>
    <source>
        <strain evidence="13">SPO-2</strain>
    </source>
</reference>
<evidence type="ECO:0000256" key="5">
    <source>
        <dbReference type="ARBA" id="ARBA00015196"/>
    </source>
</evidence>
<sequence length="223" mass="24728">MSEKEARQLWAVSDCVCFDVDSTVCQDEGLDELADFCGVGDKVKRWTKKGMVGTIGFRESLSTRLQMVRPSKKSLEEFISIHPVRLTPGIRELVACLHSRGTDVYLVSGGFREIIGPAADQLSIPADRVFANSILFDDTGDYNTFDFNQPTSQTGGKGLVIQRIKTEGQYNTLTMIGDGYTDYEAFPPADVFIGFGGNVMRQKVKDLSPWYVTSFTELINALL</sequence>
<dbReference type="EC" id="3.1.3.3" evidence="4"/>
<organism evidence="13 14">
    <name type="scientific">Oopsacas minuta</name>
    <dbReference type="NCBI Taxonomy" id="111878"/>
    <lineage>
        <taxon>Eukaryota</taxon>
        <taxon>Metazoa</taxon>
        <taxon>Porifera</taxon>
        <taxon>Hexactinellida</taxon>
        <taxon>Hexasterophora</taxon>
        <taxon>Lyssacinosida</taxon>
        <taxon>Leucopsacidae</taxon>
        <taxon>Oopsacas</taxon>
    </lineage>
</organism>
<evidence type="ECO:0000256" key="4">
    <source>
        <dbReference type="ARBA" id="ARBA00012640"/>
    </source>
</evidence>
<evidence type="ECO:0000256" key="9">
    <source>
        <dbReference type="ARBA" id="ARBA00022842"/>
    </source>
</evidence>
<evidence type="ECO:0000256" key="2">
    <source>
        <dbReference type="ARBA" id="ARBA00005135"/>
    </source>
</evidence>
<dbReference type="NCBIfam" id="TIGR00338">
    <property type="entry name" value="serB"/>
    <property type="match status" value="1"/>
</dbReference>
<evidence type="ECO:0000256" key="11">
    <source>
        <dbReference type="ARBA" id="ARBA00031693"/>
    </source>
</evidence>
<evidence type="ECO:0000313" key="13">
    <source>
        <dbReference type="EMBL" id="KAI6658629.1"/>
    </source>
</evidence>
<dbReference type="Proteomes" id="UP001165289">
    <property type="component" value="Unassembled WGS sequence"/>
</dbReference>
<keyword evidence="10" id="KW-0718">Serine biosynthesis</keyword>
<feature type="active site" description="Nucleophile" evidence="12">
    <location>
        <position position="19"/>
    </location>
</feature>
<dbReference type="Gene3D" id="3.40.50.1000">
    <property type="entry name" value="HAD superfamily/HAD-like"/>
    <property type="match status" value="1"/>
</dbReference>
<dbReference type="GO" id="GO:0000287">
    <property type="term" value="F:magnesium ion binding"/>
    <property type="evidence" value="ECO:0007669"/>
    <property type="project" value="TreeGrafter"/>
</dbReference>